<comment type="similarity">
    <text evidence="1">Belongs to the sodium:galactoside symporter (TC 2.A.2) family.</text>
</comment>
<dbReference type="Pfam" id="PF13347">
    <property type="entry name" value="MFS_2"/>
    <property type="match status" value="1"/>
</dbReference>
<organism evidence="3 4">
    <name type="scientific">Escherichia coli</name>
    <dbReference type="NCBI Taxonomy" id="562"/>
    <lineage>
        <taxon>Bacteria</taxon>
        <taxon>Pseudomonadati</taxon>
        <taxon>Pseudomonadota</taxon>
        <taxon>Gammaproteobacteria</taxon>
        <taxon>Enterobacterales</taxon>
        <taxon>Enterobacteriaceae</taxon>
        <taxon>Escherichia</taxon>
    </lineage>
</organism>
<reference evidence="3 4" key="1">
    <citation type="submission" date="2018-06" db="EMBL/GenBank/DDBJ databases">
        <authorList>
            <consortium name="Pathogen Informatics"/>
            <person name="Doyle S."/>
        </authorList>
    </citation>
    <scope>NUCLEOTIDE SEQUENCE [LARGE SCALE GENOMIC DNA]</scope>
    <source>
        <strain evidence="3 4">NCTC9075</strain>
    </source>
</reference>
<dbReference type="GO" id="GO:0008643">
    <property type="term" value="P:carbohydrate transport"/>
    <property type="evidence" value="ECO:0007669"/>
    <property type="project" value="InterPro"/>
</dbReference>
<dbReference type="PANTHER" id="PTHR11328:SF24">
    <property type="entry name" value="MAJOR FACILITATOR SUPERFAMILY (MFS) PROFILE DOMAIN-CONTAINING PROTEIN"/>
    <property type="match status" value="1"/>
</dbReference>
<gene>
    <name evidence="3" type="ORF">NCTC9075_05334</name>
</gene>
<dbReference type="AlphaFoldDB" id="A0A377KDV6"/>
<name>A0A377KDV6_ECOLX</name>
<proteinExistence type="inferred from homology"/>
<keyword evidence="2" id="KW-0812">Transmembrane</keyword>
<accession>A0A377KDV6</accession>
<evidence type="ECO:0000256" key="2">
    <source>
        <dbReference type="SAM" id="Phobius"/>
    </source>
</evidence>
<evidence type="ECO:0000313" key="3">
    <source>
        <dbReference type="EMBL" id="STP21872.1"/>
    </source>
</evidence>
<dbReference type="Gene3D" id="1.20.1250.20">
    <property type="entry name" value="MFS general substrate transporter like domains"/>
    <property type="match status" value="1"/>
</dbReference>
<evidence type="ECO:0000256" key="1">
    <source>
        <dbReference type="ARBA" id="ARBA00009617"/>
    </source>
</evidence>
<sequence length="120" mass="13841">MTEENRRIKAITRFSYGSGNLIGSGALAISGAWLLYFYTTFCGLTVFQATVIFSIATYLDVILNPLMGFITDNFYQTKLGRRFGRRRFFILIAIPCMIIYPLLWVNGMSFLVLSFYLYHF</sequence>
<keyword evidence="2" id="KW-1133">Transmembrane helix</keyword>
<keyword evidence="2" id="KW-0472">Membrane</keyword>
<feature type="transmembrane region" description="Helical" evidence="2">
    <location>
        <begin position="45"/>
        <end position="67"/>
    </location>
</feature>
<dbReference type="EMBL" id="UGEM01000004">
    <property type="protein sequence ID" value="STP21872.1"/>
    <property type="molecule type" value="Genomic_DNA"/>
</dbReference>
<protein>
    <submittedName>
        <fullName evidence="3">Putative oligogalacturonide transporter</fullName>
    </submittedName>
</protein>
<dbReference type="PANTHER" id="PTHR11328">
    <property type="entry name" value="MAJOR FACILITATOR SUPERFAMILY DOMAIN-CONTAINING PROTEIN"/>
    <property type="match status" value="1"/>
</dbReference>
<dbReference type="SUPFAM" id="SSF103473">
    <property type="entry name" value="MFS general substrate transporter"/>
    <property type="match status" value="1"/>
</dbReference>
<feature type="transmembrane region" description="Helical" evidence="2">
    <location>
        <begin position="21"/>
        <end position="39"/>
    </location>
</feature>
<evidence type="ECO:0000313" key="4">
    <source>
        <dbReference type="Proteomes" id="UP000254181"/>
    </source>
</evidence>
<dbReference type="InterPro" id="IPR039672">
    <property type="entry name" value="MFS_2"/>
</dbReference>
<dbReference type="Proteomes" id="UP000254181">
    <property type="component" value="Unassembled WGS sequence"/>
</dbReference>
<dbReference type="GO" id="GO:0005886">
    <property type="term" value="C:plasma membrane"/>
    <property type="evidence" value="ECO:0007669"/>
    <property type="project" value="TreeGrafter"/>
</dbReference>
<dbReference type="GO" id="GO:0015293">
    <property type="term" value="F:symporter activity"/>
    <property type="evidence" value="ECO:0007669"/>
    <property type="project" value="InterPro"/>
</dbReference>
<feature type="transmembrane region" description="Helical" evidence="2">
    <location>
        <begin position="88"/>
        <end position="118"/>
    </location>
</feature>
<dbReference type="InterPro" id="IPR036259">
    <property type="entry name" value="MFS_trans_sf"/>
</dbReference>